<dbReference type="InterPro" id="IPR017853">
    <property type="entry name" value="GH"/>
</dbReference>
<keyword evidence="8" id="KW-0119">Carbohydrate metabolism</keyword>
<dbReference type="InterPro" id="IPR036861">
    <property type="entry name" value="Endochitinase-like_sf"/>
</dbReference>
<evidence type="ECO:0000256" key="5">
    <source>
        <dbReference type="ARBA" id="ARBA00022801"/>
    </source>
</evidence>
<dbReference type="Pfam" id="PF00704">
    <property type="entry name" value="Glyco_hydro_18"/>
    <property type="match status" value="1"/>
</dbReference>
<dbReference type="Gene3D" id="3.30.60.10">
    <property type="entry name" value="Endochitinase-like"/>
    <property type="match status" value="1"/>
</dbReference>
<dbReference type="EC" id="3.2.1.14" evidence="3"/>
<name>A0A4Q4MJW7_9PLEO</name>
<protein>
    <recommendedName>
        <fullName evidence="3">chitinase</fullName>
        <ecNumber evidence="3">3.2.1.14</ecNumber>
    </recommendedName>
</protein>
<dbReference type="Gene3D" id="3.20.20.80">
    <property type="entry name" value="Glycosidases"/>
    <property type="match status" value="1"/>
</dbReference>
<dbReference type="GO" id="GO:0008061">
    <property type="term" value="F:chitin binding"/>
    <property type="evidence" value="ECO:0007669"/>
    <property type="project" value="UniProtKB-UniRule"/>
</dbReference>
<evidence type="ECO:0000256" key="3">
    <source>
        <dbReference type="ARBA" id="ARBA00012729"/>
    </source>
</evidence>
<dbReference type="Pfam" id="PF00187">
    <property type="entry name" value="Chitin_bind_1"/>
    <property type="match status" value="1"/>
</dbReference>
<feature type="domain" description="GH18" evidence="15">
    <location>
        <begin position="163"/>
        <end position="519"/>
    </location>
</feature>
<dbReference type="CDD" id="cd00035">
    <property type="entry name" value="ChtBD1"/>
    <property type="match status" value="1"/>
</dbReference>
<dbReference type="InterPro" id="IPR053214">
    <property type="entry name" value="LysM12-like"/>
</dbReference>
<comment type="caution">
    <text evidence="11">Lacks conserved residue(s) required for the propagation of feature annotation.</text>
</comment>
<dbReference type="SUPFAM" id="SSF54556">
    <property type="entry name" value="Chitinase insertion domain"/>
    <property type="match status" value="1"/>
</dbReference>
<keyword evidence="13" id="KW-0732">Signal</keyword>
<evidence type="ECO:0000256" key="2">
    <source>
        <dbReference type="ARBA" id="ARBA00008682"/>
    </source>
</evidence>
<dbReference type="InterPro" id="IPR029070">
    <property type="entry name" value="Chitinase_insertion_sf"/>
</dbReference>
<dbReference type="SUPFAM" id="SSF51445">
    <property type="entry name" value="(Trans)glycosidases"/>
    <property type="match status" value="1"/>
</dbReference>
<evidence type="ECO:0000256" key="10">
    <source>
        <dbReference type="ARBA" id="ARBA00023326"/>
    </source>
</evidence>
<dbReference type="GO" id="GO:0008843">
    <property type="term" value="F:endochitinase activity"/>
    <property type="evidence" value="ECO:0007669"/>
    <property type="project" value="UniProtKB-EC"/>
</dbReference>
<evidence type="ECO:0000259" key="15">
    <source>
        <dbReference type="PROSITE" id="PS51910"/>
    </source>
</evidence>
<dbReference type="Gene3D" id="3.10.50.10">
    <property type="match status" value="1"/>
</dbReference>
<dbReference type="PROSITE" id="PS51910">
    <property type="entry name" value="GH18_2"/>
    <property type="match status" value="1"/>
</dbReference>
<comment type="similarity">
    <text evidence="2">Belongs to the glycosyl hydrolase 18 family. Chitinase class V subfamily.</text>
</comment>
<evidence type="ECO:0000256" key="11">
    <source>
        <dbReference type="PROSITE-ProRule" id="PRU00261"/>
    </source>
</evidence>
<dbReference type="PANTHER" id="PTHR47700">
    <property type="entry name" value="V CHITINASE, PUTATIVE (AFU_ORTHOLOGUE AFUA_6G13720)-RELATED"/>
    <property type="match status" value="1"/>
</dbReference>
<evidence type="ECO:0000256" key="4">
    <source>
        <dbReference type="ARBA" id="ARBA00022669"/>
    </source>
</evidence>
<dbReference type="EMBL" id="PDXA01000016">
    <property type="protein sequence ID" value="RYN51344.1"/>
    <property type="molecule type" value="Genomic_DNA"/>
</dbReference>
<comment type="caution">
    <text evidence="16">The sequence shown here is derived from an EMBL/GenBank/DDBJ whole genome shotgun (WGS) entry which is preliminary data.</text>
</comment>
<feature type="chain" id="PRO_5020505256" description="chitinase" evidence="13">
    <location>
        <begin position="24"/>
        <end position="538"/>
    </location>
</feature>
<evidence type="ECO:0000256" key="6">
    <source>
        <dbReference type="ARBA" id="ARBA00023024"/>
    </source>
</evidence>
<dbReference type="SMART" id="SM00270">
    <property type="entry name" value="ChtBD1"/>
    <property type="match status" value="1"/>
</dbReference>
<organism evidence="16 17">
    <name type="scientific">Alternaria tenuissima</name>
    <dbReference type="NCBI Taxonomy" id="119927"/>
    <lineage>
        <taxon>Eukaryota</taxon>
        <taxon>Fungi</taxon>
        <taxon>Dikarya</taxon>
        <taxon>Ascomycota</taxon>
        <taxon>Pezizomycotina</taxon>
        <taxon>Dothideomycetes</taxon>
        <taxon>Pleosporomycetidae</taxon>
        <taxon>Pleosporales</taxon>
        <taxon>Pleosporineae</taxon>
        <taxon>Pleosporaceae</taxon>
        <taxon>Alternaria</taxon>
        <taxon>Alternaria sect. Alternaria</taxon>
        <taxon>Alternaria alternata complex</taxon>
    </lineage>
</organism>
<evidence type="ECO:0000313" key="17">
    <source>
        <dbReference type="Proteomes" id="UP000292402"/>
    </source>
</evidence>
<keyword evidence="10" id="KW-0624">Polysaccharide degradation</keyword>
<keyword evidence="11" id="KW-1015">Disulfide bond</keyword>
<keyword evidence="7" id="KW-0843">Virulence</keyword>
<evidence type="ECO:0000256" key="7">
    <source>
        <dbReference type="ARBA" id="ARBA00023026"/>
    </source>
</evidence>
<dbReference type="InterPro" id="IPR001223">
    <property type="entry name" value="Glyco_hydro18_cat"/>
</dbReference>
<dbReference type="InterPro" id="IPR018371">
    <property type="entry name" value="Chitin-binding_1_CS"/>
</dbReference>
<evidence type="ECO:0000256" key="1">
    <source>
        <dbReference type="ARBA" id="ARBA00000822"/>
    </source>
</evidence>
<evidence type="ECO:0000313" key="16">
    <source>
        <dbReference type="EMBL" id="RYN51344.1"/>
    </source>
</evidence>
<feature type="disulfide bond" evidence="11">
    <location>
        <begin position="125"/>
        <end position="137"/>
    </location>
</feature>
<keyword evidence="5 12" id="KW-0378">Hydrolase</keyword>
<sequence>MVTKYVSSQCIYLVLGILITTEALDLSSFAGQAEIKLLIENVAGQETTPQAREMLIKANEDPPDYTCTATKPCNLGCCGPLDDTGTGACGFGPVFCGPKCTSDCERKSECDGDNWGLQYANLTTCPLNVCCSKHGFCGTTVDFCGPNPVPHPQCDLSQRTADARTIGYYEGWNYQRPCGNMEPEDIPLGHWTHINFAFALINPNTFHIEDMNPGTGQRYGRVAALKEKQPDLKVWIAVGGWAMNDPGPYRTAFSDMVASEANQDRFFDSLLTFMQRYNLDGVDLDWEYPVAEDRGGIPADFDNYVNLLRRLRARLNSSGREYGISLTLPASYWYLRGFNLQGMEPYLDWFNMMTYDIHGVWDASIDSLGPIAQAHTNLTEIKMGLELLWRNNINPERVVLGLGFYGRSFTMKDPGCMKAGCEFSEGANGGACTGTPGVLSAAEINEVIANGAAVTYDEDAAVKIVTWNSDQWVSFDDTKTLGSKINFAHQHCLGGTMVWAIDLDDGTLTEALGENIQRPKLPTYRPKQVFECGERPEL</sequence>
<accession>A0A4Q4MJW7</accession>
<evidence type="ECO:0000256" key="13">
    <source>
        <dbReference type="SAM" id="SignalP"/>
    </source>
</evidence>
<dbReference type="PROSITE" id="PS00026">
    <property type="entry name" value="CHIT_BIND_I_1"/>
    <property type="match status" value="1"/>
</dbReference>
<dbReference type="SMART" id="SM00636">
    <property type="entry name" value="Glyco_18"/>
    <property type="match status" value="1"/>
</dbReference>
<proteinExistence type="inferred from homology"/>
<feature type="disulfide bond" evidence="11">
    <location>
        <begin position="130"/>
        <end position="144"/>
    </location>
</feature>
<keyword evidence="9 12" id="KW-0326">Glycosidase</keyword>
<dbReference type="InterPro" id="IPR001002">
    <property type="entry name" value="Chitin-bd_1"/>
</dbReference>
<dbReference type="SUPFAM" id="SSF57016">
    <property type="entry name" value="Plant lectins/antimicrobial peptides"/>
    <property type="match status" value="1"/>
</dbReference>
<gene>
    <name evidence="16" type="ORF">AA0114_g5722</name>
</gene>
<reference evidence="17" key="1">
    <citation type="journal article" date="2019" name="bioRxiv">
        <title>Genomics, evolutionary history and diagnostics of the Alternaria alternata species group including apple and Asian pear pathotypes.</title>
        <authorList>
            <person name="Armitage A.D."/>
            <person name="Cockerton H.M."/>
            <person name="Sreenivasaprasad S."/>
            <person name="Woodhall J.W."/>
            <person name="Lane C.R."/>
            <person name="Harrison R.J."/>
            <person name="Clarkson J.P."/>
        </authorList>
    </citation>
    <scope>NUCLEOTIDE SEQUENCE [LARGE SCALE GENOMIC DNA]</scope>
    <source>
        <strain evidence="17">FERA 1082</strain>
    </source>
</reference>
<keyword evidence="4 11" id="KW-0147">Chitin-binding</keyword>
<dbReference type="InterPro" id="IPR011583">
    <property type="entry name" value="Chitinase_II/V-like_cat"/>
</dbReference>
<feature type="signal peptide" evidence="13">
    <location>
        <begin position="1"/>
        <end position="23"/>
    </location>
</feature>
<dbReference type="InterPro" id="IPR001579">
    <property type="entry name" value="Glyco_hydro_18_chit_AS"/>
</dbReference>
<dbReference type="AlphaFoldDB" id="A0A4Q4MJW7"/>
<dbReference type="GO" id="GO:0006032">
    <property type="term" value="P:chitin catabolic process"/>
    <property type="evidence" value="ECO:0007669"/>
    <property type="project" value="UniProtKB-KW"/>
</dbReference>
<comment type="catalytic activity">
    <reaction evidence="1">
        <text>Random endo-hydrolysis of N-acetyl-beta-D-glucosaminide (1-&gt;4)-beta-linkages in chitin and chitodextrins.</text>
        <dbReference type="EC" id="3.2.1.14"/>
    </reaction>
</comment>
<dbReference type="PROSITE" id="PS01095">
    <property type="entry name" value="GH18_1"/>
    <property type="match status" value="1"/>
</dbReference>
<dbReference type="PANTHER" id="PTHR47700:SF2">
    <property type="entry name" value="CHITINASE"/>
    <property type="match status" value="1"/>
</dbReference>
<dbReference type="PROSITE" id="PS50941">
    <property type="entry name" value="CHIT_BIND_I_2"/>
    <property type="match status" value="1"/>
</dbReference>
<evidence type="ECO:0000256" key="8">
    <source>
        <dbReference type="ARBA" id="ARBA00023277"/>
    </source>
</evidence>
<dbReference type="Proteomes" id="UP000292402">
    <property type="component" value="Unassembled WGS sequence"/>
</dbReference>
<keyword evidence="6" id="KW-0146">Chitin degradation</keyword>
<dbReference type="GO" id="GO:0000272">
    <property type="term" value="P:polysaccharide catabolic process"/>
    <property type="evidence" value="ECO:0007669"/>
    <property type="project" value="UniProtKB-KW"/>
</dbReference>
<feature type="domain" description="Chitin-binding type-1" evidence="14">
    <location>
        <begin position="107"/>
        <end position="161"/>
    </location>
</feature>
<evidence type="ECO:0000256" key="9">
    <source>
        <dbReference type="ARBA" id="ARBA00023295"/>
    </source>
</evidence>
<evidence type="ECO:0000259" key="14">
    <source>
        <dbReference type="PROSITE" id="PS50941"/>
    </source>
</evidence>
<evidence type="ECO:0000256" key="12">
    <source>
        <dbReference type="RuleBase" id="RU000489"/>
    </source>
</evidence>